<dbReference type="Proteomes" id="UP000499080">
    <property type="component" value="Unassembled WGS sequence"/>
</dbReference>
<evidence type="ECO:0000256" key="3">
    <source>
        <dbReference type="ARBA" id="ARBA00022722"/>
    </source>
</evidence>
<dbReference type="PANTHER" id="PTHR37984">
    <property type="entry name" value="PROTEIN CBG26694"/>
    <property type="match status" value="1"/>
</dbReference>
<feature type="region of interest" description="Disordered" evidence="5">
    <location>
        <begin position="333"/>
        <end position="360"/>
    </location>
</feature>
<dbReference type="PROSITE" id="PS00141">
    <property type="entry name" value="ASP_PROTEASE"/>
    <property type="match status" value="1"/>
</dbReference>
<organism evidence="7 8">
    <name type="scientific">Araneus ventricosus</name>
    <name type="common">Orbweaver spider</name>
    <name type="synonym">Epeira ventricosa</name>
    <dbReference type="NCBI Taxonomy" id="182803"/>
    <lineage>
        <taxon>Eukaryota</taxon>
        <taxon>Metazoa</taxon>
        <taxon>Ecdysozoa</taxon>
        <taxon>Arthropoda</taxon>
        <taxon>Chelicerata</taxon>
        <taxon>Arachnida</taxon>
        <taxon>Araneae</taxon>
        <taxon>Araneomorphae</taxon>
        <taxon>Entelegynae</taxon>
        <taxon>Araneoidea</taxon>
        <taxon>Araneidae</taxon>
        <taxon>Araneus</taxon>
    </lineage>
</organism>
<keyword evidence="8" id="KW-1185">Reference proteome</keyword>
<evidence type="ECO:0000313" key="7">
    <source>
        <dbReference type="EMBL" id="GBL86941.1"/>
    </source>
</evidence>
<comment type="caution">
    <text evidence="7">The sequence shown here is derived from an EMBL/GenBank/DDBJ whole genome shotgun (WGS) entry which is preliminary data.</text>
</comment>
<dbReference type="InterPro" id="IPR021109">
    <property type="entry name" value="Peptidase_aspartic_dom_sf"/>
</dbReference>
<feature type="compositionally biased region" description="Polar residues" evidence="5">
    <location>
        <begin position="338"/>
        <end position="356"/>
    </location>
</feature>
<evidence type="ECO:0000313" key="8">
    <source>
        <dbReference type="Proteomes" id="UP000499080"/>
    </source>
</evidence>
<dbReference type="Gene3D" id="2.40.70.10">
    <property type="entry name" value="Acid Proteases"/>
    <property type="match status" value="1"/>
</dbReference>
<dbReference type="GO" id="GO:0006508">
    <property type="term" value="P:proteolysis"/>
    <property type="evidence" value="ECO:0007669"/>
    <property type="project" value="InterPro"/>
</dbReference>
<dbReference type="CDD" id="cd00303">
    <property type="entry name" value="retropepsin_like"/>
    <property type="match status" value="1"/>
</dbReference>
<protein>
    <recommendedName>
        <fullName evidence="6">Integrase p58-like C-terminal domain-containing protein</fullName>
    </recommendedName>
</protein>
<dbReference type="InterPro" id="IPR001969">
    <property type="entry name" value="Aspartic_peptidase_AS"/>
</dbReference>
<dbReference type="GO" id="GO:0004519">
    <property type="term" value="F:endonuclease activity"/>
    <property type="evidence" value="ECO:0007669"/>
    <property type="project" value="UniProtKB-KW"/>
</dbReference>
<keyword evidence="1" id="KW-0808">Transferase</keyword>
<dbReference type="Pfam" id="PF22938">
    <property type="entry name" value="Integrase_p58_C"/>
    <property type="match status" value="1"/>
</dbReference>
<evidence type="ECO:0000256" key="1">
    <source>
        <dbReference type="ARBA" id="ARBA00022679"/>
    </source>
</evidence>
<keyword evidence="3" id="KW-0540">Nuclease</keyword>
<proteinExistence type="predicted"/>
<dbReference type="EMBL" id="BGPR01234286">
    <property type="protein sequence ID" value="GBL86941.1"/>
    <property type="molecule type" value="Genomic_DNA"/>
</dbReference>
<dbReference type="PANTHER" id="PTHR37984:SF5">
    <property type="entry name" value="PROTEIN NYNRIN-LIKE"/>
    <property type="match status" value="1"/>
</dbReference>
<dbReference type="SUPFAM" id="SSF50630">
    <property type="entry name" value="Acid proteases"/>
    <property type="match status" value="1"/>
</dbReference>
<keyword evidence="4" id="KW-0378">Hydrolase</keyword>
<dbReference type="FunFam" id="1.10.340.70:FF:000001">
    <property type="entry name" value="Retrovirus-related Pol polyprotein from transposon gypsy-like Protein"/>
    <property type="match status" value="1"/>
</dbReference>
<dbReference type="GO" id="GO:0016779">
    <property type="term" value="F:nucleotidyltransferase activity"/>
    <property type="evidence" value="ECO:0007669"/>
    <property type="project" value="UniProtKB-KW"/>
</dbReference>
<dbReference type="AlphaFoldDB" id="A0A4Y2B3K4"/>
<feature type="non-terminal residue" evidence="7">
    <location>
        <position position="1"/>
    </location>
</feature>
<evidence type="ECO:0000259" key="6">
    <source>
        <dbReference type="Pfam" id="PF22938"/>
    </source>
</evidence>
<gene>
    <name evidence="7" type="ORF">AVEN_269951_1</name>
</gene>
<evidence type="ECO:0000256" key="4">
    <source>
        <dbReference type="ARBA" id="ARBA00022759"/>
    </source>
</evidence>
<keyword evidence="4" id="KW-0255">Endonuclease</keyword>
<evidence type="ECO:0000256" key="2">
    <source>
        <dbReference type="ARBA" id="ARBA00022695"/>
    </source>
</evidence>
<dbReference type="InterPro" id="IPR054465">
    <property type="entry name" value="Integrase_p58-like_C"/>
</dbReference>
<dbReference type="GO" id="GO:0004190">
    <property type="term" value="F:aspartic-type endopeptidase activity"/>
    <property type="evidence" value="ECO:0007669"/>
    <property type="project" value="InterPro"/>
</dbReference>
<dbReference type="Pfam" id="PF13975">
    <property type="entry name" value="gag-asp_proteas"/>
    <property type="match status" value="1"/>
</dbReference>
<sequence length="434" mass="49181">TLNKSPEEGLKVSTLSGGGNGFYLKGSICDIPCLFLVDTGTNITLLRADLAHKVKERLIYTAPKLTLKTATGEKAKIQGKLDASIECGSRKFQHRVYVADITDSCILGLDFLQKFKFTVDLEKNEIRTGSEKISLISGSTQHHKRTSDGKNVHSRRLCFEGCEPCSNAEKKFRTETDISVEALSMATESRWSLSEIQKAQLEDPDIRPILKMKLNSADRPSWQEIAHASPATKRYWALWNSLYLKDGVLYRKWESNDGGFYRRQLILPNCRIQEILRETHDNTSGRHFGVMKTLPCGARKGPKTEKGKSVTGRTPAETFSDRTVRFPCDILFGRPRDTPSSPTNSEARLESVQASAGEQVELSRERMKIHYDFRATDHHFKEGDLVWMYNPKRRRGLSPKLQQNWEGPYTVVKKLNDVVYRVQRSPNAQPKSSI</sequence>
<keyword evidence="2" id="KW-0548">Nucleotidyltransferase</keyword>
<dbReference type="OrthoDB" id="6468999at2759"/>
<reference evidence="7 8" key="1">
    <citation type="journal article" date="2019" name="Sci. Rep.">
        <title>Orb-weaving spider Araneus ventricosus genome elucidates the spidroin gene catalogue.</title>
        <authorList>
            <person name="Kono N."/>
            <person name="Nakamura H."/>
            <person name="Ohtoshi R."/>
            <person name="Moran D.A.P."/>
            <person name="Shinohara A."/>
            <person name="Yoshida Y."/>
            <person name="Fujiwara M."/>
            <person name="Mori M."/>
            <person name="Tomita M."/>
            <person name="Arakawa K."/>
        </authorList>
    </citation>
    <scope>NUCLEOTIDE SEQUENCE [LARGE SCALE GENOMIC DNA]</scope>
</reference>
<name>A0A4Y2B3K4_ARAVE</name>
<evidence type="ECO:0000256" key="5">
    <source>
        <dbReference type="SAM" id="MobiDB-lite"/>
    </source>
</evidence>
<feature type="domain" description="Integrase p58-like C-terminal" evidence="6">
    <location>
        <begin position="407"/>
        <end position="431"/>
    </location>
</feature>
<accession>A0A4Y2B3K4</accession>
<dbReference type="InterPro" id="IPR050951">
    <property type="entry name" value="Retrovirus_Pol_polyprotein"/>
</dbReference>